<dbReference type="InterPro" id="IPR003439">
    <property type="entry name" value="ABC_transporter-like_ATP-bd"/>
</dbReference>
<feature type="transmembrane region" description="Helical" evidence="7">
    <location>
        <begin position="140"/>
        <end position="158"/>
    </location>
</feature>
<comment type="subcellular location">
    <subcellularLocation>
        <location evidence="1">Cell membrane</location>
        <topology evidence="1">Multi-pass membrane protein</topology>
    </subcellularLocation>
</comment>
<dbReference type="EMBL" id="JBBMFA010000101">
    <property type="protein sequence ID" value="MEQ2521127.1"/>
    <property type="molecule type" value="Genomic_DNA"/>
</dbReference>
<keyword evidence="11" id="KW-1185">Reference proteome</keyword>
<keyword evidence="4 10" id="KW-0067">ATP-binding</keyword>
<dbReference type="Gene3D" id="1.20.1560.10">
    <property type="entry name" value="ABC transporter type 1, transmembrane domain"/>
    <property type="match status" value="1"/>
</dbReference>
<keyword evidence="3" id="KW-0547">Nucleotide-binding</keyword>
<dbReference type="SMART" id="SM00382">
    <property type="entry name" value="AAA"/>
    <property type="match status" value="1"/>
</dbReference>
<feature type="domain" description="ABC transmembrane type-1" evidence="9">
    <location>
        <begin position="21"/>
        <end position="308"/>
    </location>
</feature>
<dbReference type="Proteomes" id="UP001477672">
    <property type="component" value="Unassembled WGS sequence"/>
</dbReference>
<sequence length="582" mass="64740">MIRILKRLFRLMSQYKGRLYLGIALSMISNILGIVPIICGVWTIKLILDDSNGAAVLEPVYVLQLTTIILGSVLLRWLFAYIRATRQDSIAHEVTCAERLKIGDILKRVSLGFLQRKNMGEFTTAITTDLAFFEMQTMNVVNNIIDSYIFLAITIIWLLCFSPFLGGAALLAVAISTAGLQLIERQSRKNSPIRQESINEMADEIVQYVRGMAVVKSFKQEGVASDGLYRAYHKSKEINIKMERNFAPCDALHRLGLYMGTMAITCITALLALQGEMELYMAIMLIVYSYIMFNTIESANNSLHILEMLDTVAEKLQSIEDAEFIDKDGKDVSIDQYDIEFKDVSFGYDSREVLSHISFRIPQNTTTAIVGPSGSGKTTICSLLARFYDARNGEIQVGGHNVREFTCDSLLKNISMVFQNVYLFHDSIRNNILFGKPDASEEEIIAAAKAARCHDFIMALPDGYNTVVGEGGSTLSGGEKQRISIARAMLKNAPIVILDEATASIDPENEHLIQQAIGNLTHGKTIIVIAHRLATIESADQILVIDEGKVVQRGTHQQLVSQNGLYKRFISIREQAEGWAIG</sequence>
<dbReference type="RefSeq" id="WP_349216654.1">
    <property type="nucleotide sequence ID" value="NZ_JBBMFA010000101.1"/>
</dbReference>
<dbReference type="PROSITE" id="PS00211">
    <property type="entry name" value="ABC_TRANSPORTER_1"/>
    <property type="match status" value="1"/>
</dbReference>
<evidence type="ECO:0000313" key="10">
    <source>
        <dbReference type="EMBL" id="MEQ2521127.1"/>
    </source>
</evidence>
<dbReference type="PROSITE" id="PS50929">
    <property type="entry name" value="ABC_TM1F"/>
    <property type="match status" value="1"/>
</dbReference>
<feature type="transmembrane region" description="Helical" evidence="7">
    <location>
        <begin position="251"/>
        <end position="273"/>
    </location>
</feature>
<evidence type="ECO:0000256" key="3">
    <source>
        <dbReference type="ARBA" id="ARBA00022741"/>
    </source>
</evidence>
<keyword evidence="5 7" id="KW-1133">Transmembrane helix</keyword>
<evidence type="ECO:0000256" key="2">
    <source>
        <dbReference type="ARBA" id="ARBA00022692"/>
    </source>
</evidence>
<gene>
    <name evidence="10" type="ORF">WMO24_11910</name>
</gene>
<dbReference type="Gene3D" id="3.40.50.300">
    <property type="entry name" value="P-loop containing nucleotide triphosphate hydrolases"/>
    <property type="match status" value="1"/>
</dbReference>
<dbReference type="PANTHER" id="PTHR43394">
    <property type="entry name" value="ATP-DEPENDENT PERMEASE MDL1, MITOCHONDRIAL"/>
    <property type="match status" value="1"/>
</dbReference>
<dbReference type="InterPro" id="IPR003593">
    <property type="entry name" value="AAA+_ATPase"/>
</dbReference>
<keyword evidence="2 7" id="KW-0812">Transmembrane</keyword>
<keyword evidence="6 7" id="KW-0472">Membrane</keyword>
<dbReference type="SUPFAM" id="SSF90123">
    <property type="entry name" value="ABC transporter transmembrane region"/>
    <property type="match status" value="1"/>
</dbReference>
<dbReference type="SUPFAM" id="SSF52540">
    <property type="entry name" value="P-loop containing nucleoside triphosphate hydrolases"/>
    <property type="match status" value="1"/>
</dbReference>
<dbReference type="PANTHER" id="PTHR43394:SF1">
    <property type="entry name" value="ATP-BINDING CASSETTE SUB-FAMILY B MEMBER 10, MITOCHONDRIAL"/>
    <property type="match status" value="1"/>
</dbReference>
<evidence type="ECO:0000256" key="1">
    <source>
        <dbReference type="ARBA" id="ARBA00004651"/>
    </source>
</evidence>
<dbReference type="InterPro" id="IPR036640">
    <property type="entry name" value="ABC1_TM_sf"/>
</dbReference>
<evidence type="ECO:0000259" key="8">
    <source>
        <dbReference type="PROSITE" id="PS50893"/>
    </source>
</evidence>
<proteinExistence type="predicted"/>
<name>A0ABV1GGZ9_9FIRM</name>
<feature type="transmembrane region" description="Helical" evidence="7">
    <location>
        <begin position="20"/>
        <end position="48"/>
    </location>
</feature>
<evidence type="ECO:0000259" key="9">
    <source>
        <dbReference type="PROSITE" id="PS50929"/>
    </source>
</evidence>
<comment type="caution">
    <text evidence="10">The sequence shown here is derived from an EMBL/GenBank/DDBJ whole genome shotgun (WGS) entry which is preliminary data.</text>
</comment>
<evidence type="ECO:0000313" key="11">
    <source>
        <dbReference type="Proteomes" id="UP001477672"/>
    </source>
</evidence>
<dbReference type="GO" id="GO:0005524">
    <property type="term" value="F:ATP binding"/>
    <property type="evidence" value="ECO:0007669"/>
    <property type="project" value="UniProtKB-KW"/>
</dbReference>
<evidence type="ECO:0000256" key="5">
    <source>
        <dbReference type="ARBA" id="ARBA00022989"/>
    </source>
</evidence>
<evidence type="ECO:0000256" key="6">
    <source>
        <dbReference type="ARBA" id="ARBA00023136"/>
    </source>
</evidence>
<feature type="transmembrane region" description="Helical" evidence="7">
    <location>
        <begin position="164"/>
        <end position="183"/>
    </location>
</feature>
<dbReference type="InterPro" id="IPR027417">
    <property type="entry name" value="P-loop_NTPase"/>
</dbReference>
<feature type="transmembrane region" description="Helical" evidence="7">
    <location>
        <begin position="60"/>
        <end position="79"/>
    </location>
</feature>
<protein>
    <submittedName>
        <fullName evidence="10">ABC transporter ATP-binding protein</fullName>
    </submittedName>
</protein>
<dbReference type="InterPro" id="IPR039421">
    <property type="entry name" value="Type_1_exporter"/>
</dbReference>
<dbReference type="InterPro" id="IPR011527">
    <property type="entry name" value="ABC1_TM_dom"/>
</dbReference>
<dbReference type="Pfam" id="PF00664">
    <property type="entry name" value="ABC_membrane"/>
    <property type="match status" value="1"/>
</dbReference>
<dbReference type="PROSITE" id="PS50893">
    <property type="entry name" value="ABC_TRANSPORTER_2"/>
    <property type="match status" value="1"/>
</dbReference>
<accession>A0ABV1GGZ9</accession>
<dbReference type="Pfam" id="PF00005">
    <property type="entry name" value="ABC_tran"/>
    <property type="match status" value="1"/>
</dbReference>
<evidence type="ECO:0000256" key="4">
    <source>
        <dbReference type="ARBA" id="ARBA00022840"/>
    </source>
</evidence>
<reference evidence="10 11" key="1">
    <citation type="submission" date="2024-03" db="EMBL/GenBank/DDBJ databases">
        <title>Human intestinal bacterial collection.</title>
        <authorList>
            <person name="Pauvert C."/>
            <person name="Hitch T.C.A."/>
            <person name="Clavel T."/>
        </authorList>
    </citation>
    <scope>NUCLEOTIDE SEQUENCE [LARGE SCALE GENOMIC DNA]</scope>
    <source>
        <strain evidence="10 11">CLA-JM-H11</strain>
    </source>
</reference>
<dbReference type="InterPro" id="IPR017871">
    <property type="entry name" value="ABC_transporter-like_CS"/>
</dbReference>
<feature type="domain" description="ABC transporter" evidence="8">
    <location>
        <begin position="339"/>
        <end position="572"/>
    </location>
</feature>
<organism evidence="10 11">
    <name type="scientific">Ruthenibacterium intestinale</name>
    <dbReference type="NCBI Taxonomy" id="3133163"/>
    <lineage>
        <taxon>Bacteria</taxon>
        <taxon>Bacillati</taxon>
        <taxon>Bacillota</taxon>
        <taxon>Clostridia</taxon>
        <taxon>Eubacteriales</taxon>
        <taxon>Oscillospiraceae</taxon>
        <taxon>Ruthenibacterium</taxon>
    </lineage>
</organism>
<evidence type="ECO:0000256" key="7">
    <source>
        <dbReference type="SAM" id="Phobius"/>
    </source>
</evidence>